<evidence type="ECO:0000256" key="3">
    <source>
        <dbReference type="ARBA" id="ARBA00022989"/>
    </source>
</evidence>
<evidence type="ECO:0008006" key="9">
    <source>
        <dbReference type="Google" id="ProtNLM"/>
    </source>
</evidence>
<evidence type="ECO:0000313" key="8">
    <source>
        <dbReference type="Proteomes" id="UP000005426"/>
    </source>
</evidence>
<reference evidence="7 8" key="1">
    <citation type="journal article" date="2011" name="Genome Biol.">
        <title>Comparative genome sequence analysis underscores mycoparasitism as the ancestral life style of Trichoderma.</title>
        <authorList>
            <person name="Kubicek C.P."/>
            <person name="Herrera-Estrella A."/>
            <person name="Seidl-Seiboth V."/>
            <person name="Martinez D.A."/>
            <person name="Druzhinina I.S."/>
            <person name="Thon M."/>
            <person name="Zeilinger S."/>
            <person name="Casas-Flores S."/>
            <person name="Horwitz B.A."/>
            <person name="Mukherjee P.K."/>
            <person name="Mukherjee M."/>
            <person name="Kredics L."/>
            <person name="Alcaraz L.D."/>
            <person name="Aerts A."/>
            <person name="Antal Z."/>
            <person name="Atanasova L."/>
            <person name="Cervantes-Badillo M.G."/>
            <person name="Challacombe J."/>
            <person name="Chertkov O."/>
            <person name="McCluskey K."/>
            <person name="Coulpier F."/>
            <person name="Deshpande N."/>
            <person name="von Doehren H."/>
            <person name="Ebbole D.J."/>
            <person name="Esquivel-Naranjo E.U."/>
            <person name="Fekete E."/>
            <person name="Flipphi M."/>
            <person name="Glaser F."/>
            <person name="Gomez-Rodriguez E.Y."/>
            <person name="Gruber S."/>
            <person name="Han C."/>
            <person name="Henrissat B."/>
            <person name="Hermosa R."/>
            <person name="Hernandez-Onate M."/>
            <person name="Karaffa L."/>
            <person name="Kosti I."/>
            <person name="Le Crom S."/>
            <person name="Lindquist E."/>
            <person name="Lucas S."/>
            <person name="Luebeck M."/>
            <person name="Luebeck P.S."/>
            <person name="Margeot A."/>
            <person name="Metz B."/>
            <person name="Misra M."/>
            <person name="Nevalainen H."/>
            <person name="Omann M."/>
            <person name="Packer N."/>
            <person name="Perrone G."/>
            <person name="Uresti-Rivera E.E."/>
            <person name="Salamov A."/>
            <person name="Schmoll M."/>
            <person name="Seiboth B."/>
            <person name="Shapiro H."/>
            <person name="Sukno S."/>
            <person name="Tamayo-Ramos J.A."/>
            <person name="Tisch D."/>
            <person name="Wiest A."/>
            <person name="Wilkinson H.H."/>
            <person name="Zhang M."/>
            <person name="Coutinho P.M."/>
            <person name="Kenerley C.M."/>
            <person name="Monte E."/>
            <person name="Baker S.E."/>
            <person name="Grigoriev I.V."/>
        </authorList>
    </citation>
    <scope>NUCLEOTIDE SEQUENCE [LARGE SCALE GENOMIC DNA]</scope>
    <source>
        <strain evidence="8">ATCC 20476 / IMI 206040</strain>
    </source>
</reference>
<evidence type="ECO:0000256" key="1">
    <source>
        <dbReference type="ARBA" id="ARBA00004141"/>
    </source>
</evidence>
<feature type="transmembrane region" description="Helical" evidence="5">
    <location>
        <begin position="386"/>
        <end position="408"/>
    </location>
</feature>
<keyword evidence="2 5" id="KW-0812">Transmembrane</keyword>
<keyword evidence="4 5" id="KW-0472">Membrane</keyword>
<proteinExistence type="predicted"/>
<dbReference type="AlphaFoldDB" id="G9NIB2"/>
<keyword evidence="6" id="KW-0732">Signal</keyword>
<protein>
    <recommendedName>
        <fullName evidence="9">Major facilitator superfamily (MFS) profile domain-containing protein</fullName>
    </recommendedName>
</protein>
<feature type="transmembrane region" description="Helical" evidence="5">
    <location>
        <begin position="453"/>
        <end position="476"/>
    </location>
</feature>
<feature type="transmembrane region" description="Helical" evidence="5">
    <location>
        <begin position="316"/>
        <end position="341"/>
    </location>
</feature>
<dbReference type="SUPFAM" id="SSF103473">
    <property type="entry name" value="MFS general substrate transporter"/>
    <property type="match status" value="1"/>
</dbReference>
<dbReference type="GO" id="GO:0016020">
    <property type="term" value="C:membrane"/>
    <property type="evidence" value="ECO:0007669"/>
    <property type="project" value="UniProtKB-SubCell"/>
</dbReference>
<feature type="chain" id="PRO_5003524309" description="Major facilitator superfamily (MFS) profile domain-containing protein" evidence="6">
    <location>
        <begin position="25"/>
        <end position="479"/>
    </location>
</feature>
<sequence length="479" mass="52308">MASHWSRWKVVYLYGLFLLISTFGDNIKTGPEVRIYELVVCRHYFLEHDPSKVDEDGNVEERYCKLDVIQGELSVLRGWVFSWLLLVGMLVTIPYGVIADSMGRKVVVAASLISITLPKTWIIMVCYFWQTFQPRAILFSAVFRLLGGGYSVMNAVVLAAIVSFVANKQTAILFYISTMTLVSELAAPPLGSLIMIKSSPLMTMVVATMVEFLSIFVLPFISEASQHAAAEYETLSGDEPSDEAVALPVPDQLLSSRKTLSTRIKEKTKAITEGMGEAAKFAVKDRNILFALPSFLLPIIAQELMAFLLQYTSTKFGWTLAAATILTTMRPAITILLYTLLLPTFNRFLLMRLGLSAGNADLVAAKVSPVLSVLGLLMMGLSSTPWMLAIGLVVFTLGYGYTQSAQLFLASRVEKDQLGLLYTVTATISAIGGILGAPLIAQTLNLGLKLSGIWLGLPFFVAAGVYALSSIGVWSLSFT</sequence>
<dbReference type="OMA" id="NVEERYC"/>
<feature type="transmembrane region" description="Helical" evidence="5">
    <location>
        <begin position="136"/>
        <end position="165"/>
    </location>
</feature>
<dbReference type="InterPro" id="IPR011701">
    <property type="entry name" value="MFS"/>
</dbReference>
<accession>G9NIB2</accession>
<feature type="transmembrane region" description="Helical" evidence="5">
    <location>
        <begin position="172"/>
        <end position="195"/>
    </location>
</feature>
<dbReference type="PANTHER" id="PTHR23507:SF1">
    <property type="entry name" value="FI18259P1-RELATED"/>
    <property type="match status" value="1"/>
</dbReference>
<dbReference type="KEGG" id="tatv:25784961"/>
<dbReference type="PANTHER" id="PTHR23507">
    <property type="entry name" value="ZGC:174356"/>
    <property type="match status" value="1"/>
</dbReference>
<dbReference type="Gene3D" id="1.20.1250.20">
    <property type="entry name" value="MFS general substrate transporter like domains"/>
    <property type="match status" value="1"/>
</dbReference>
<feature type="transmembrane region" description="Helical" evidence="5">
    <location>
        <begin position="201"/>
        <end position="221"/>
    </location>
</feature>
<feature type="transmembrane region" description="Helical" evidence="5">
    <location>
        <begin position="420"/>
        <end position="441"/>
    </location>
</feature>
<comment type="caution">
    <text evidence="7">The sequence shown here is derived from an EMBL/GenBank/DDBJ whole genome shotgun (WGS) entry which is preliminary data.</text>
</comment>
<keyword evidence="8" id="KW-1185">Reference proteome</keyword>
<feature type="transmembrane region" description="Helical" evidence="5">
    <location>
        <begin position="288"/>
        <end position="310"/>
    </location>
</feature>
<evidence type="ECO:0000256" key="4">
    <source>
        <dbReference type="ARBA" id="ARBA00023136"/>
    </source>
</evidence>
<evidence type="ECO:0000256" key="6">
    <source>
        <dbReference type="SAM" id="SignalP"/>
    </source>
</evidence>
<dbReference type="Pfam" id="PF07690">
    <property type="entry name" value="MFS_1"/>
    <property type="match status" value="1"/>
</dbReference>
<name>G9NIB2_HYPAI</name>
<dbReference type="InterPro" id="IPR036259">
    <property type="entry name" value="MFS_trans_sf"/>
</dbReference>
<feature type="transmembrane region" description="Helical" evidence="5">
    <location>
        <begin position="362"/>
        <end position="380"/>
    </location>
</feature>
<feature type="transmembrane region" description="Helical" evidence="5">
    <location>
        <begin position="80"/>
        <end position="99"/>
    </location>
</feature>
<dbReference type="Proteomes" id="UP000005426">
    <property type="component" value="Unassembled WGS sequence"/>
</dbReference>
<keyword evidence="3 5" id="KW-1133">Transmembrane helix</keyword>
<organism evidence="7 8">
    <name type="scientific">Hypocrea atroviridis (strain ATCC 20476 / IMI 206040)</name>
    <name type="common">Trichoderma atroviride</name>
    <dbReference type="NCBI Taxonomy" id="452589"/>
    <lineage>
        <taxon>Eukaryota</taxon>
        <taxon>Fungi</taxon>
        <taxon>Dikarya</taxon>
        <taxon>Ascomycota</taxon>
        <taxon>Pezizomycotina</taxon>
        <taxon>Sordariomycetes</taxon>
        <taxon>Hypocreomycetidae</taxon>
        <taxon>Hypocreales</taxon>
        <taxon>Hypocreaceae</taxon>
        <taxon>Trichoderma</taxon>
    </lineage>
</organism>
<dbReference type="GO" id="GO:0022857">
    <property type="term" value="F:transmembrane transporter activity"/>
    <property type="evidence" value="ECO:0007669"/>
    <property type="project" value="InterPro"/>
</dbReference>
<dbReference type="OrthoDB" id="194139at2759"/>
<feature type="transmembrane region" description="Helical" evidence="5">
    <location>
        <begin position="106"/>
        <end position="130"/>
    </location>
</feature>
<comment type="subcellular location">
    <subcellularLocation>
        <location evidence="1">Membrane</location>
        <topology evidence="1">Multi-pass membrane protein</topology>
    </subcellularLocation>
</comment>
<dbReference type="GeneID" id="25784961"/>
<evidence type="ECO:0000256" key="5">
    <source>
        <dbReference type="SAM" id="Phobius"/>
    </source>
</evidence>
<evidence type="ECO:0000256" key="2">
    <source>
        <dbReference type="ARBA" id="ARBA00022692"/>
    </source>
</evidence>
<gene>
    <name evidence="7" type="ORF">TRIATDRAFT_50849</name>
</gene>
<feature type="signal peptide" evidence="6">
    <location>
        <begin position="1"/>
        <end position="24"/>
    </location>
</feature>
<evidence type="ECO:0000313" key="7">
    <source>
        <dbReference type="EMBL" id="EHK49525.1"/>
    </source>
</evidence>
<dbReference type="EMBL" id="ABDG02000016">
    <property type="protein sequence ID" value="EHK49525.1"/>
    <property type="molecule type" value="Genomic_DNA"/>
</dbReference>
<dbReference type="HOGENOM" id="CLU_013756_2_1_1"/>
<dbReference type="eggNOG" id="ENOG502SJN1">
    <property type="taxonomic scope" value="Eukaryota"/>
</dbReference>